<accession>Q8TK98</accession>
<dbReference type="GO" id="GO:0046654">
    <property type="term" value="P:tetrahydrofolate biosynthetic process"/>
    <property type="evidence" value="ECO:0000318"/>
    <property type="project" value="GO_Central"/>
</dbReference>
<evidence type="ECO:0000256" key="2">
    <source>
        <dbReference type="ARBA" id="ARBA00001946"/>
    </source>
</evidence>
<dbReference type="EnsemblBacteria" id="AAM06879">
    <property type="protein sequence ID" value="AAM06879"/>
    <property type="gene ID" value="MA_3516"/>
</dbReference>
<dbReference type="PhylomeDB" id="Q8TK98"/>
<reference evidence="10 11" key="1">
    <citation type="journal article" date="2002" name="Genome Res.">
        <title>The genome of Methanosarcina acetivorans reveals extensive metabolic and physiological diversity.</title>
        <authorList>
            <person name="Galagan J.E."/>
            <person name="Nusbaum C."/>
            <person name="Roy A."/>
            <person name="Endrizzi M.G."/>
            <person name="Macdonald P."/>
            <person name="FitzHugh W."/>
            <person name="Calvo S."/>
            <person name="Engels R."/>
            <person name="Smirnov S."/>
            <person name="Atnoor D."/>
            <person name="Brown A."/>
            <person name="Allen N."/>
            <person name="Naylor J."/>
            <person name="Stange-Thomann N."/>
            <person name="DeArellano K."/>
            <person name="Johnson R."/>
            <person name="Linton L."/>
            <person name="McEwan P."/>
            <person name="McKernan K."/>
            <person name="Talamas J."/>
            <person name="Tirrell A."/>
            <person name="Ye W."/>
            <person name="Zimmer A."/>
            <person name="Barber R.D."/>
            <person name="Cann I."/>
            <person name="Graham D.E."/>
            <person name="Grahame D.A."/>
            <person name="Guss A."/>
            <person name="Hedderich R."/>
            <person name="Ingram-Smith C."/>
            <person name="Kuettner C.H."/>
            <person name="Krzycki J.A."/>
            <person name="Leigh J.A."/>
            <person name="Li W."/>
            <person name="Liu J."/>
            <person name="Mukhopadhyay B."/>
            <person name="Reeve J.N."/>
            <person name="Smith K."/>
            <person name="Springer T.A."/>
            <person name="Umayam L.A."/>
            <person name="White O."/>
            <person name="White R.H."/>
            <person name="de Macario E.C."/>
            <person name="Ferry J.G."/>
            <person name="Jarrell K.F."/>
            <person name="Jing H."/>
            <person name="Macario A.J.L."/>
            <person name="Paulsen I."/>
            <person name="Pritchett M."/>
            <person name="Sowers K.R."/>
            <person name="Swanson R.V."/>
            <person name="Zinder S.H."/>
            <person name="Lander E."/>
            <person name="Metcalf W.W."/>
            <person name="Birren B."/>
        </authorList>
    </citation>
    <scope>NUCLEOTIDE SEQUENCE [LARGE SCALE GENOMIC DNA]</scope>
    <source>
        <strain evidence="11">ATCC 35395 / DSM 2834 / JCM 12185 / C2A</strain>
    </source>
</reference>
<keyword evidence="7" id="KW-0460">Magnesium</keyword>
<organism evidence="10 11">
    <name type="scientific">Methanosarcina acetivorans (strain ATCC 35395 / DSM 2834 / JCM 12185 / C2A)</name>
    <dbReference type="NCBI Taxonomy" id="188937"/>
    <lineage>
        <taxon>Archaea</taxon>
        <taxon>Methanobacteriati</taxon>
        <taxon>Methanobacteriota</taxon>
        <taxon>Stenosarchaea group</taxon>
        <taxon>Methanomicrobia</taxon>
        <taxon>Methanosarcinales</taxon>
        <taxon>Methanosarcinaceae</taxon>
        <taxon>Methanosarcina</taxon>
    </lineage>
</organism>
<evidence type="ECO:0000313" key="11">
    <source>
        <dbReference type="Proteomes" id="UP000002487"/>
    </source>
</evidence>
<dbReference type="InParanoid" id="Q8TK98"/>
<sequence length="444" mass="48275">MFVYACYCLRTLFIHSYLSSAIAPTELKAIIAWLSKMVVDTDICGLKVGDQYPAHVMGIINLSPESFYEGSVTSPESALDVARKMVEDGATFLDLGARSTWRFSKPISKKEELDRLLPVLDSLEGDVDAVISVDTMFSEIAEEALKRGADIINDVSGFTVDPRMIEVVADHDCPAVVMASNKIPGDPLGMDAIIEALGSIIEAAGAGGIGPDNLILDPAIGRWTDEKLPIYDFETLDDFERLKIFEKPLLAALSRKSFIGEVLGKTANDRLYGSLAAAAIAVHKGAHIIRTHDVPETTDVVKLAGALRSRTSVVKEGRYEVSVLEVKTPQDAGIAMRNLGATRVGSQVMQGKSIHLTLKIGNLTTTEALIIKQEMLSRGGDAALARDAVSHETESTDVLVMGTLLQFERLARKLGGQARSLPLIAEMIRECIANRTNLEYRYLR</sequence>
<dbReference type="InterPro" id="IPR000489">
    <property type="entry name" value="Pterin-binding_dom"/>
</dbReference>
<dbReference type="PANTHER" id="PTHR20941:SF1">
    <property type="entry name" value="FOLIC ACID SYNTHESIS PROTEIN FOL1"/>
    <property type="match status" value="1"/>
</dbReference>
<dbReference type="GO" id="GO:0046656">
    <property type="term" value="P:folic acid biosynthetic process"/>
    <property type="evidence" value="ECO:0007669"/>
    <property type="project" value="UniProtKB-KW"/>
</dbReference>
<keyword evidence="8" id="KW-0289">Folate biosynthesis</keyword>
<comment type="catalytic activity">
    <reaction evidence="1">
        <text>(7,8-dihydropterin-6-yl)methyl diphosphate + 4-aminobenzoate = 7,8-dihydropteroate + diphosphate</text>
        <dbReference type="Rhea" id="RHEA:19949"/>
        <dbReference type="ChEBI" id="CHEBI:17836"/>
        <dbReference type="ChEBI" id="CHEBI:17839"/>
        <dbReference type="ChEBI" id="CHEBI:33019"/>
        <dbReference type="ChEBI" id="CHEBI:72950"/>
        <dbReference type="EC" id="2.5.1.15"/>
    </reaction>
</comment>
<evidence type="ECO:0000313" key="10">
    <source>
        <dbReference type="EMBL" id="AAM06879.1"/>
    </source>
</evidence>
<comment type="pathway">
    <text evidence="3">Cofactor biosynthesis; tetrahydrofolate biosynthesis; 7,8-dihydrofolate from 2-amino-4-hydroxy-6-hydroxymethyl-7,8-dihydropteridine diphosphate and 4-aminobenzoate: step 1/2.</text>
</comment>
<dbReference type="InterPro" id="IPR011005">
    <property type="entry name" value="Dihydropteroate_synth-like_sf"/>
</dbReference>
<dbReference type="Pfam" id="PF00809">
    <property type="entry name" value="Pterin_bind"/>
    <property type="match status" value="1"/>
</dbReference>
<evidence type="ECO:0000256" key="4">
    <source>
        <dbReference type="ARBA" id="ARBA00012458"/>
    </source>
</evidence>
<dbReference type="EMBL" id="AE010299">
    <property type="protein sequence ID" value="AAM06879.1"/>
    <property type="molecule type" value="Genomic_DNA"/>
</dbReference>
<keyword evidence="11" id="KW-1185">Reference proteome</keyword>
<evidence type="ECO:0000256" key="3">
    <source>
        <dbReference type="ARBA" id="ARBA00004763"/>
    </source>
</evidence>
<dbReference type="GO" id="GO:0046872">
    <property type="term" value="F:metal ion binding"/>
    <property type="evidence" value="ECO:0007669"/>
    <property type="project" value="UniProtKB-KW"/>
</dbReference>
<dbReference type="EC" id="2.5.1.15" evidence="4"/>
<evidence type="ECO:0000256" key="1">
    <source>
        <dbReference type="ARBA" id="ARBA00000012"/>
    </source>
</evidence>
<dbReference type="NCBIfam" id="TIGR01496">
    <property type="entry name" value="DHPS"/>
    <property type="match status" value="1"/>
</dbReference>
<dbReference type="HOGENOM" id="CLU_008023_3_0_2"/>
<evidence type="ECO:0000256" key="6">
    <source>
        <dbReference type="ARBA" id="ARBA00022723"/>
    </source>
</evidence>
<keyword evidence="6" id="KW-0479">Metal-binding</keyword>
<feature type="domain" description="Pterin-binding" evidence="9">
    <location>
        <begin position="54"/>
        <end position="302"/>
    </location>
</feature>
<evidence type="ECO:0000256" key="8">
    <source>
        <dbReference type="ARBA" id="ARBA00022909"/>
    </source>
</evidence>
<dbReference type="PANTHER" id="PTHR20941">
    <property type="entry name" value="FOLATE SYNTHESIS PROTEINS"/>
    <property type="match status" value="1"/>
</dbReference>
<dbReference type="STRING" id="188937.MA_3516"/>
<dbReference type="AlphaFoldDB" id="Q8TK98"/>
<name>Q8TK98_METAC</name>
<dbReference type="Gene3D" id="3.20.20.20">
    <property type="entry name" value="Dihydropteroate synthase-like"/>
    <property type="match status" value="1"/>
</dbReference>
<dbReference type="GO" id="GO:0004156">
    <property type="term" value="F:dihydropteroate synthase activity"/>
    <property type="evidence" value="ECO:0000318"/>
    <property type="project" value="GO_Central"/>
</dbReference>
<evidence type="ECO:0000256" key="5">
    <source>
        <dbReference type="ARBA" id="ARBA00022679"/>
    </source>
</evidence>
<keyword evidence="5" id="KW-0808">Transferase</keyword>
<dbReference type="SUPFAM" id="SSF51717">
    <property type="entry name" value="Dihydropteroate synthetase-like"/>
    <property type="match status" value="1"/>
</dbReference>
<dbReference type="PROSITE" id="PS50972">
    <property type="entry name" value="PTERIN_BINDING"/>
    <property type="match status" value="1"/>
</dbReference>
<gene>
    <name evidence="10" type="primary">dhpS</name>
    <name evidence="10" type="ordered locus">MA_3516</name>
</gene>
<comment type="cofactor">
    <cofactor evidence="2">
        <name>Mg(2+)</name>
        <dbReference type="ChEBI" id="CHEBI:18420"/>
    </cofactor>
</comment>
<dbReference type="Proteomes" id="UP000002487">
    <property type="component" value="Chromosome"/>
</dbReference>
<dbReference type="InterPro" id="IPR045031">
    <property type="entry name" value="DHP_synth-like"/>
</dbReference>
<dbReference type="CDD" id="cd00739">
    <property type="entry name" value="DHPS"/>
    <property type="match status" value="1"/>
</dbReference>
<evidence type="ECO:0000256" key="7">
    <source>
        <dbReference type="ARBA" id="ARBA00022842"/>
    </source>
</evidence>
<proteinExistence type="predicted"/>
<dbReference type="KEGG" id="mac:MA_3516"/>
<dbReference type="InterPro" id="IPR006390">
    <property type="entry name" value="DHP_synth_dom"/>
</dbReference>
<protein>
    <recommendedName>
        <fullName evidence="4">dihydropteroate synthase</fullName>
        <ecNumber evidence="4">2.5.1.15</ecNumber>
    </recommendedName>
</protein>
<evidence type="ECO:0000259" key="9">
    <source>
        <dbReference type="PROSITE" id="PS50972"/>
    </source>
</evidence>